<accession>A0ABU3WH78</accession>
<evidence type="ECO:0000313" key="3">
    <source>
        <dbReference type="Proteomes" id="UP001278188"/>
    </source>
</evidence>
<keyword evidence="1" id="KW-0732">Signal</keyword>
<evidence type="ECO:0000313" key="2">
    <source>
        <dbReference type="EMBL" id="MDV2469672.1"/>
    </source>
</evidence>
<feature type="signal peptide" evidence="1">
    <location>
        <begin position="1"/>
        <end position="24"/>
    </location>
</feature>
<sequence>MKYIHSGCLILVCWGLTACSPSQHQETATGDNAGQNNTESTLKQDAENAHKLTDVAGKASVPMDEGRVSGRDIKAYEQPLAGRYMGRMSCQDDFARCDKGSAEYILNLLPDGTAHRTIIHYGKIVADAQNETINNSAINYRKDSWFVNETEQEVVVHLVEGANFYFKIDPSGNLIMNLDKINHPENIMNRELFARGYPQPSEYYVLIKDKK</sequence>
<evidence type="ECO:0000256" key="1">
    <source>
        <dbReference type="SAM" id="SignalP"/>
    </source>
</evidence>
<evidence type="ECO:0008006" key="4">
    <source>
        <dbReference type="Google" id="ProtNLM"/>
    </source>
</evidence>
<reference evidence="2 3" key="1">
    <citation type="submission" date="2023-06" db="EMBL/GenBank/DDBJ databases">
        <title>Genomic Analysis of Acinetobacter Strains Recovered from South Australian Aquatic Samples provides Insights into the Circulation of Antibiotic Resistance determinants in the Environment.</title>
        <authorList>
            <person name="Tobin L."/>
            <person name="Jarocki V.M."/>
            <person name="Kenyon J."/>
            <person name="Drigo B."/>
            <person name="Donner E."/>
            <person name="Djordjevic S.P."/>
            <person name="Hamidian M."/>
        </authorList>
    </citation>
    <scope>NUCLEOTIDE SEQUENCE [LARGE SCALE GENOMIC DNA]</scope>
    <source>
        <strain evidence="2 3">SAAc652</strain>
    </source>
</reference>
<keyword evidence="3" id="KW-1185">Reference proteome</keyword>
<dbReference type="RefSeq" id="WP_317084507.1">
    <property type="nucleotide sequence ID" value="NZ_JASVDY010000004.1"/>
</dbReference>
<dbReference type="Proteomes" id="UP001278188">
    <property type="component" value="Unassembled WGS sequence"/>
</dbReference>
<protein>
    <recommendedName>
        <fullName evidence="4">Copper resistance protein NlpE</fullName>
    </recommendedName>
</protein>
<dbReference type="EMBL" id="JASVDY010000004">
    <property type="protein sequence ID" value="MDV2469672.1"/>
    <property type="molecule type" value="Genomic_DNA"/>
</dbReference>
<comment type="caution">
    <text evidence="2">The sequence shown here is derived from an EMBL/GenBank/DDBJ whole genome shotgun (WGS) entry which is preliminary data.</text>
</comment>
<name>A0ABU3WH78_9GAMM</name>
<proteinExistence type="predicted"/>
<dbReference type="PROSITE" id="PS51257">
    <property type="entry name" value="PROKAR_LIPOPROTEIN"/>
    <property type="match status" value="1"/>
</dbReference>
<organism evidence="2 3">
    <name type="scientific">Acinetobacter chinensis</name>
    <dbReference type="NCBI Taxonomy" id="2004650"/>
    <lineage>
        <taxon>Bacteria</taxon>
        <taxon>Pseudomonadati</taxon>
        <taxon>Pseudomonadota</taxon>
        <taxon>Gammaproteobacteria</taxon>
        <taxon>Moraxellales</taxon>
        <taxon>Moraxellaceae</taxon>
        <taxon>Acinetobacter</taxon>
    </lineage>
</organism>
<gene>
    <name evidence="2" type="ORF">QR674_11830</name>
</gene>
<feature type="chain" id="PRO_5046787810" description="Copper resistance protein NlpE" evidence="1">
    <location>
        <begin position="25"/>
        <end position="211"/>
    </location>
</feature>